<accession>F8LCA7</accession>
<reference evidence="1" key="1">
    <citation type="submission" date="2011-05" db="EMBL/GenBank/DDBJ databases">
        <title>Unity in variety -- the pan-genome of the Chlamydiae.</title>
        <authorList>
            <person name="Collingro A."/>
            <person name="Tischler P."/>
            <person name="Weinmaier T."/>
            <person name="Penz T."/>
            <person name="Heinz E."/>
            <person name="Brunham R.C."/>
            <person name="Read T.D."/>
            <person name="Bavoil P.M."/>
            <person name="Sachse K."/>
            <person name="Kahane S."/>
            <person name="Friedman M.G."/>
            <person name="Rattei T."/>
            <person name="Myers G.S.A."/>
            <person name="Horn M."/>
        </authorList>
    </citation>
    <scope>NUCLEOTIDE SEQUENCE</scope>
    <source>
        <strain evidence="1">2032/99</strain>
    </source>
</reference>
<sequence>MNKSSIKKRRKELVAWFQQEAKPLSEAYEGALYLLERKKIPGRFQFIAHAIRDICDRLYIVLYPETETVKSNYPAIIDKIVPHWDSLNSLISLKSDTPESSKTILINRELASVIKDLVEHRKMIKKQPNNQEKLLQCLIQRNKSELTVNQRTVDRLRNLKKEFVSDAHFSHKMVSYDEETLQKKFREFEEILHSFAGNFFTNIPTIDTILRKRKIPEIDNIINLLSSPEHEEYFFTKLSNPSWLPILSQNGFFTHPPQQIEYSDGRVHHPRWPQSEFLQRVAHEKSDEVADILLKINTNNASIVKNIVECALSMPPNVAIKLAPVLKQAIQKKHLTFCVEETFCLISHLASTCELTQVEKLAQLTLKSYLPQTMDNPMEDNALSYVNGVRKIIEPLCSKTCYRKILQNLCWRLKDTIENSEGRFLSNEDDLSWLWYPAIEEDTESHRWLSCNLVQIVRDGFSVAMSQHPDKLPTILDIFESKDFNLLVFKRIKLHLIEKYVPTEATRIIFDRSLFDDPGVKHEYANLVQSHFDSLSDEKKEEWFNWVDEGPKSTSQQASPQISQKHEKALLAQWMLEKLYWVREHLKGKRNEKYQKLFDKFGHPLMADRNIITFSGAVGTQSPFPLVEMQKYSFEEVVIKICTWTPTQSAITTPSVTGLADTFGEFVSENRFSFSKNAKVLINQPAIFVRKYLEQMTCGIRSRMKIPLEDILTLCDWVIDQDASVRTTPAQKDEGLVDQNWQWTRDSISQLLKAICEAKTNDNTKPVYPAVDFKQSIWNLIKRLANDSACTFISPSTDNYSPYFHDFIEEGINSSEGKVFEAAFAYARWIAENNGLFDRDSSNISQDFEEMPEVKELIKTFLESGNLSPGTLAIIGFNTNLLYWIANSWLKQNTPNLFPLSRNCKKSNDPSHWACWNAFLVWTTPHIEYFKIFKQEFELAISHYAGKQLNNEQGYNPVIRMGEHLVILYLRGEVELEGIITKFFTASDLNSRVKSMKFAGYVLEKEQNLTSEVLTRARQIWSFYWENWGVSDANNTPHSWPFLSWVLCQKLPFGWILDQIEFFLESTPAGTLNQRILKAIVPYSEESIERILPILDKTLRNSNKWQLHSYVDDAFSLLQIAMTGPESIREQAKVIINYLGRLGFHKFLKLL</sequence>
<proteinExistence type="predicted"/>
<dbReference type="AlphaFoldDB" id="F8LCA7"/>
<organism evidence="1">
    <name type="scientific">Waddlia chondrophila 2032/99</name>
    <dbReference type="NCBI Taxonomy" id="765953"/>
    <lineage>
        <taxon>Bacteria</taxon>
        <taxon>Pseudomonadati</taxon>
        <taxon>Chlamydiota</taxon>
        <taxon>Chlamydiia</taxon>
        <taxon>Parachlamydiales</taxon>
        <taxon>Waddliaceae</taxon>
        <taxon>Waddlia</taxon>
    </lineage>
</organism>
<gene>
    <name evidence="1" type="ORF">WCH_CV17460</name>
</gene>
<dbReference type="EMBL" id="FR872650">
    <property type="protein sequence ID" value="CCB91121.1"/>
    <property type="molecule type" value="Genomic_DNA"/>
</dbReference>
<protein>
    <submittedName>
        <fullName evidence="1">Uncharacterized protein</fullName>
    </submittedName>
</protein>
<name>F8LCA7_9BACT</name>
<evidence type="ECO:0000313" key="1">
    <source>
        <dbReference type="EMBL" id="CCB91121.1"/>
    </source>
</evidence>